<reference evidence="1" key="1">
    <citation type="submission" date="2014-11" db="EMBL/GenBank/DDBJ databases">
        <authorList>
            <person name="Amaro Gonzalez C."/>
        </authorList>
    </citation>
    <scope>NUCLEOTIDE SEQUENCE</scope>
</reference>
<protein>
    <submittedName>
        <fullName evidence="1">Uncharacterized protein</fullName>
    </submittedName>
</protein>
<proteinExistence type="predicted"/>
<accession>A0A0E9PTK8</accession>
<name>A0A0E9PTK8_ANGAN</name>
<dbReference type="AlphaFoldDB" id="A0A0E9PTK8"/>
<reference evidence="1" key="2">
    <citation type="journal article" date="2015" name="Fish Shellfish Immunol.">
        <title>Early steps in the European eel (Anguilla anguilla)-Vibrio vulnificus interaction in the gills: Role of the RtxA13 toxin.</title>
        <authorList>
            <person name="Callol A."/>
            <person name="Pajuelo D."/>
            <person name="Ebbesson L."/>
            <person name="Teles M."/>
            <person name="MacKenzie S."/>
            <person name="Amaro C."/>
        </authorList>
    </citation>
    <scope>NUCLEOTIDE SEQUENCE</scope>
</reference>
<dbReference type="EMBL" id="GBXM01100960">
    <property type="protein sequence ID" value="JAH07617.1"/>
    <property type="molecule type" value="Transcribed_RNA"/>
</dbReference>
<evidence type="ECO:0000313" key="1">
    <source>
        <dbReference type="EMBL" id="JAH07617.1"/>
    </source>
</evidence>
<sequence length="18" mass="2187">MWVNSKLFSVWVLFSKQS</sequence>
<organism evidence="1">
    <name type="scientific">Anguilla anguilla</name>
    <name type="common">European freshwater eel</name>
    <name type="synonym">Muraena anguilla</name>
    <dbReference type="NCBI Taxonomy" id="7936"/>
    <lineage>
        <taxon>Eukaryota</taxon>
        <taxon>Metazoa</taxon>
        <taxon>Chordata</taxon>
        <taxon>Craniata</taxon>
        <taxon>Vertebrata</taxon>
        <taxon>Euteleostomi</taxon>
        <taxon>Actinopterygii</taxon>
        <taxon>Neopterygii</taxon>
        <taxon>Teleostei</taxon>
        <taxon>Anguilliformes</taxon>
        <taxon>Anguillidae</taxon>
        <taxon>Anguilla</taxon>
    </lineage>
</organism>